<comment type="subcellular location">
    <subcellularLocation>
        <location evidence="1">Nucleus</location>
    </subcellularLocation>
</comment>
<dbReference type="InterPro" id="IPR050613">
    <property type="entry name" value="Sec_Metabolite_Reg"/>
</dbReference>
<dbReference type="PROSITE" id="PS00463">
    <property type="entry name" value="ZN2_CY6_FUNGAL_1"/>
    <property type="match status" value="1"/>
</dbReference>
<keyword evidence="2" id="KW-0479">Metal-binding</keyword>
<dbReference type="Gene3D" id="4.10.240.10">
    <property type="entry name" value="Zn(2)-C6 fungal-type DNA-binding domain"/>
    <property type="match status" value="1"/>
</dbReference>
<evidence type="ECO:0000256" key="2">
    <source>
        <dbReference type="ARBA" id="ARBA00022723"/>
    </source>
</evidence>
<dbReference type="GO" id="GO:0005634">
    <property type="term" value="C:nucleus"/>
    <property type="evidence" value="ECO:0007669"/>
    <property type="project" value="UniProtKB-SubCell"/>
</dbReference>
<evidence type="ECO:0000256" key="4">
    <source>
        <dbReference type="SAM" id="MobiDB-lite"/>
    </source>
</evidence>
<dbReference type="InterPro" id="IPR007219">
    <property type="entry name" value="XnlR_reg_dom"/>
</dbReference>
<evidence type="ECO:0000256" key="1">
    <source>
        <dbReference type="ARBA" id="ARBA00004123"/>
    </source>
</evidence>
<dbReference type="SUPFAM" id="SSF57701">
    <property type="entry name" value="Zn2/Cys6 DNA-binding domain"/>
    <property type="match status" value="1"/>
</dbReference>
<dbReference type="CDD" id="cd12148">
    <property type="entry name" value="fungal_TF_MHR"/>
    <property type="match status" value="1"/>
</dbReference>
<evidence type="ECO:0000256" key="3">
    <source>
        <dbReference type="ARBA" id="ARBA00023242"/>
    </source>
</evidence>
<dbReference type="GO" id="GO:0008270">
    <property type="term" value="F:zinc ion binding"/>
    <property type="evidence" value="ECO:0007669"/>
    <property type="project" value="InterPro"/>
</dbReference>
<feature type="region of interest" description="Disordered" evidence="4">
    <location>
        <begin position="35"/>
        <end position="56"/>
    </location>
</feature>
<feature type="compositionally biased region" description="Polar residues" evidence="4">
    <location>
        <begin position="47"/>
        <end position="56"/>
    </location>
</feature>
<keyword evidence="3" id="KW-0539">Nucleus</keyword>
<dbReference type="SMART" id="SM00066">
    <property type="entry name" value="GAL4"/>
    <property type="match status" value="1"/>
</dbReference>
<feature type="region of interest" description="Disordered" evidence="4">
    <location>
        <begin position="703"/>
        <end position="737"/>
    </location>
</feature>
<name>A0AAW0QYH7_9PEZI</name>
<sequence>MGAAGGSADYPPAEPNGLSGHQLERIIRFSSTPYYEAQGRKPPAGATQPSRRQPQVSCDSCRRKKLKCDRGQPCGSCRSRDIACTTPNTPGIRRDVNGHAAAHPLGVGAAESGGVSIHSILARVAALEQTVYRSTGAPTVYASSQPTPVASNELSYNSSSPHSILDSERRQEAKFLDSAIDRSNRVDQEGTLAGTNFGITANQHQTVTTSSPKYQVSGSDWSRCSQPGTTWLMPRKEALSLLQDFVDNAYHLLHVVHLDTVRLLINQLYTQIERDRGASADPAHAALILGIAATTAFFWDERVTCQHSFESDRAAQHASHAWRCSAVDLLATVQQSVTMSLEAAQAYTIIAYLHYNVDGHSAQFRLLHASSVAACREISIHLVDMPGSDSADDAATKETKRRLWWHVAATDWMLGQHGGPLDGTYGIHPRHMSVAKPRNLNDSDLAVAVDGLTHPPEVPTQMSPFLQRIQLSEVCRAVVDGYLPGQAEISDYEQVLALDQLFEQMLVSSPPAMALHAPVPSGAPRLFCLQRATIYLGFHSRRARLHRPFLMRKDTDGRPGDLRYHRSREICVQSARTVLSISMALLEKSLKEPPNPQQPIPHILDHDGHENCPGSPVHRMGVVINHLFTACAVLALDSSLRMNRNEEQPRQAADGDVQDALACACHLLAAIGKESAVAAGLVRGLTGVLRRYRIKIKGADRWPEVHSPEPQHDATSVDCGKPPIGTAGQPAEDDAHLSNSNKTAAAGVYQQPVDAEDAVASFGLDHLWDDFLGSELLSEDWDQIVTGLDSYYNTTSFK</sequence>
<dbReference type="Pfam" id="PF00172">
    <property type="entry name" value="Zn_clus"/>
    <property type="match status" value="1"/>
</dbReference>
<dbReference type="GO" id="GO:0006351">
    <property type="term" value="P:DNA-templated transcription"/>
    <property type="evidence" value="ECO:0007669"/>
    <property type="project" value="InterPro"/>
</dbReference>
<dbReference type="GO" id="GO:0003677">
    <property type="term" value="F:DNA binding"/>
    <property type="evidence" value="ECO:0007669"/>
    <property type="project" value="InterPro"/>
</dbReference>
<protein>
    <recommendedName>
        <fullName evidence="5">Zn(2)-C6 fungal-type domain-containing protein</fullName>
    </recommendedName>
</protein>
<organism evidence="6 7">
    <name type="scientific">Apiospora kogelbergensis</name>
    <dbReference type="NCBI Taxonomy" id="1337665"/>
    <lineage>
        <taxon>Eukaryota</taxon>
        <taxon>Fungi</taxon>
        <taxon>Dikarya</taxon>
        <taxon>Ascomycota</taxon>
        <taxon>Pezizomycotina</taxon>
        <taxon>Sordariomycetes</taxon>
        <taxon>Xylariomycetidae</taxon>
        <taxon>Amphisphaeriales</taxon>
        <taxon>Apiosporaceae</taxon>
        <taxon>Apiospora</taxon>
    </lineage>
</organism>
<evidence type="ECO:0000313" key="7">
    <source>
        <dbReference type="Proteomes" id="UP001392437"/>
    </source>
</evidence>
<reference evidence="6 7" key="1">
    <citation type="submission" date="2023-01" db="EMBL/GenBank/DDBJ databases">
        <title>Analysis of 21 Apiospora genomes using comparative genomics revels a genus with tremendous synthesis potential of carbohydrate active enzymes and secondary metabolites.</title>
        <authorList>
            <person name="Sorensen T."/>
        </authorList>
    </citation>
    <scope>NUCLEOTIDE SEQUENCE [LARGE SCALE GENOMIC DNA]</scope>
    <source>
        <strain evidence="6 7">CBS 117206</strain>
    </source>
</reference>
<gene>
    <name evidence="6" type="ORF">PG999_007479</name>
</gene>
<feature type="domain" description="Zn(2)-C6 fungal-type" evidence="5">
    <location>
        <begin position="57"/>
        <end position="86"/>
    </location>
</feature>
<dbReference type="AlphaFoldDB" id="A0AAW0QYH7"/>
<keyword evidence="7" id="KW-1185">Reference proteome</keyword>
<evidence type="ECO:0000313" key="6">
    <source>
        <dbReference type="EMBL" id="KAK8115410.1"/>
    </source>
</evidence>
<proteinExistence type="predicted"/>
<dbReference type="InterPro" id="IPR036864">
    <property type="entry name" value="Zn2-C6_fun-type_DNA-bd_sf"/>
</dbReference>
<feature type="compositionally biased region" description="Basic and acidic residues" evidence="4">
    <location>
        <begin position="703"/>
        <end position="712"/>
    </location>
</feature>
<dbReference type="Proteomes" id="UP001392437">
    <property type="component" value="Unassembled WGS sequence"/>
</dbReference>
<dbReference type="PROSITE" id="PS50048">
    <property type="entry name" value="ZN2_CY6_FUNGAL_2"/>
    <property type="match status" value="1"/>
</dbReference>
<dbReference type="PANTHER" id="PTHR31001">
    <property type="entry name" value="UNCHARACTERIZED TRANSCRIPTIONAL REGULATORY PROTEIN"/>
    <property type="match status" value="1"/>
</dbReference>
<dbReference type="InterPro" id="IPR001138">
    <property type="entry name" value="Zn2Cys6_DnaBD"/>
</dbReference>
<dbReference type="GO" id="GO:0000981">
    <property type="term" value="F:DNA-binding transcription factor activity, RNA polymerase II-specific"/>
    <property type="evidence" value="ECO:0007669"/>
    <property type="project" value="InterPro"/>
</dbReference>
<dbReference type="CDD" id="cd00067">
    <property type="entry name" value="GAL4"/>
    <property type="match status" value="1"/>
</dbReference>
<evidence type="ECO:0000259" key="5">
    <source>
        <dbReference type="PROSITE" id="PS50048"/>
    </source>
</evidence>
<accession>A0AAW0QYH7</accession>
<dbReference type="Pfam" id="PF04082">
    <property type="entry name" value="Fungal_trans"/>
    <property type="match status" value="1"/>
</dbReference>
<comment type="caution">
    <text evidence="6">The sequence shown here is derived from an EMBL/GenBank/DDBJ whole genome shotgun (WGS) entry which is preliminary data.</text>
</comment>
<dbReference type="EMBL" id="JAQQWP010000006">
    <property type="protein sequence ID" value="KAK8115410.1"/>
    <property type="molecule type" value="Genomic_DNA"/>
</dbReference>
<feature type="region of interest" description="Disordered" evidence="4">
    <location>
        <begin position="1"/>
        <end position="23"/>
    </location>
</feature>
<dbReference type="PANTHER" id="PTHR31001:SF90">
    <property type="entry name" value="CENTROMERE DNA-BINDING PROTEIN COMPLEX CBF3 SUBUNIT B"/>
    <property type="match status" value="1"/>
</dbReference>